<evidence type="ECO:0000313" key="3">
    <source>
        <dbReference type="Proteomes" id="UP001165986"/>
    </source>
</evidence>
<dbReference type="PROSITE" id="PS51257">
    <property type="entry name" value="PROKAR_LIPOPROTEIN"/>
    <property type="match status" value="1"/>
</dbReference>
<dbReference type="EMBL" id="VJXY01000006">
    <property type="protein sequence ID" value="MBD6615826.1"/>
    <property type="molecule type" value="Genomic_DNA"/>
</dbReference>
<comment type="caution">
    <text evidence="2">The sequence shown here is derived from an EMBL/GenBank/DDBJ whole genome shotgun (WGS) entry which is preliminary data.</text>
</comment>
<protein>
    <recommendedName>
        <fullName evidence="4">Lipoprotein</fullName>
    </recommendedName>
</protein>
<organism evidence="2 3">
    <name type="scientific">Komarekiella delphini-convector SJRDD-AB1</name>
    <dbReference type="NCBI Taxonomy" id="2593771"/>
    <lineage>
        <taxon>Bacteria</taxon>
        <taxon>Bacillati</taxon>
        <taxon>Cyanobacteriota</taxon>
        <taxon>Cyanophyceae</taxon>
        <taxon>Nostocales</taxon>
        <taxon>Nostocaceae</taxon>
        <taxon>Komarekiella</taxon>
        <taxon>Komarekiella delphini-convector</taxon>
    </lineage>
</organism>
<gene>
    <name evidence="2" type="ORF">FNW02_08280</name>
</gene>
<evidence type="ECO:0008006" key="4">
    <source>
        <dbReference type="Google" id="ProtNLM"/>
    </source>
</evidence>
<evidence type="ECO:0000313" key="2">
    <source>
        <dbReference type="EMBL" id="MBD6615826.1"/>
    </source>
</evidence>
<feature type="signal peptide" evidence="1">
    <location>
        <begin position="1"/>
        <end position="21"/>
    </location>
</feature>
<feature type="chain" id="PRO_5041252653" description="Lipoprotein" evidence="1">
    <location>
        <begin position="22"/>
        <end position="546"/>
    </location>
</feature>
<keyword evidence="1" id="KW-0732">Signal</keyword>
<keyword evidence="3" id="KW-1185">Reference proteome</keyword>
<sequence>MKRIIPIFGIVLMLSACVSSVKSFSQTTNDVNSQAENCPKATVVSLAVPNKNESFYDNFNYHIRNIVADADQVKFQALKQDFVFCRSNNTWTVQPGTLPKELQPQSNYVAFAQDLVNPKFKNLDFQGKTYQYRVVREPQFSLGENNNISRSVEPKPADDKVVFELVTPKSKKPQKKTLYTLNDLQDVAVKAGYSATGNQLGFPQITASVIYQNRIWWSVAFEQGEGNNGIATIISYDPQNDKFTLIQPEELWFTQITDLAITGDANNPTFWMGTNISGEGNFYIPAKGLVAYRPNLKNLNSGYLTSYTVHNSPLIGAIPDKLRLENDKLWVSTANGVCQVNWQAADNPESWYCWRFTAMTKFPSEGLPLYSQLTNKTPAVSLSNNGEKTVEVLWWSPIDFQTQKGRYEVRYPQGFTVKLDEGASFYEFKRSLPPGKPAVNWPGFEWHWNGNRFVRGLDEVSLNLVGNGPQGIGSSQSAEPPINWNAMRGDLELLQLSPKSTSVKYYSGWVDEAKLQPYLTVVPQEKPQNPQPNPLEAIIKQLPSGK</sequence>
<proteinExistence type="predicted"/>
<dbReference type="AlphaFoldDB" id="A0AA40VR26"/>
<reference evidence="2" key="1">
    <citation type="submission" date="2019-07" db="EMBL/GenBank/DDBJ databases">
        <title>Toxilogical consequences of a new and cryptic species of cyanobacteria (Komarekiella delphini-convector) recovered from the epidermis of a bottlenose dolphin and 1500 ft. in the air.</title>
        <authorList>
            <person name="Brown A.O."/>
            <person name="Dvorak P."/>
            <person name="Villanueva C.D."/>
            <person name="Foss A.J."/>
            <person name="Garvey A.D."/>
            <person name="Gibson Q.A."/>
            <person name="Johansen J.R."/>
            <person name="Casamatta D.A."/>
        </authorList>
    </citation>
    <scope>NUCLEOTIDE SEQUENCE</scope>
    <source>
        <strain evidence="2">SJRDD-AB1</strain>
    </source>
</reference>
<dbReference type="RefSeq" id="WP_191757062.1">
    <property type="nucleotide sequence ID" value="NZ_VJXY01000006.1"/>
</dbReference>
<evidence type="ECO:0000256" key="1">
    <source>
        <dbReference type="SAM" id="SignalP"/>
    </source>
</evidence>
<name>A0AA40VR26_9NOST</name>
<accession>A0AA40VR26</accession>
<dbReference type="Proteomes" id="UP001165986">
    <property type="component" value="Unassembled WGS sequence"/>
</dbReference>